<reference evidence="1 2" key="1">
    <citation type="submission" date="2015-07" db="EMBL/GenBank/DDBJ databases">
        <title>Genome sequence of Ornatilinea apprima DSM 23815.</title>
        <authorList>
            <person name="Hemp J."/>
            <person name="Ward L.M."/>
            <person name="Pace L.A."/>
            <person name="Fischer W.W."/>
        </authorList>
    </citation>
    <scope>NUCLEOTIDE SEQUENCE [LARGE SCALE GENOMIC DNA]</scope>
    <source>
        <strain evidence="1 2">P3M-1</strain>
    </source>
</reference>
<organism evidence="1 2">
    <name type="scientific">Ornatilinea apprima</name>
    <dbReference type="NCBI Taxonomy" id="1134406"/>
    <lineage>
        <taxon>Bacteria</taxon>
        <taxon>Bacillati</taxon>
        <taxon>Chloroflexota</taxon>
        <taxon>Anaerolineae</taxon>
        <taxon>Anaerolineales</taxon>
        <taxon>Anaerolineaceae</taxon>
        <taxon>Ornatilinea</taxon>
    </lineage>
</organism>
<dbReference type="Proteomes" id="UP000050417">
    <property type="component" value="Unassembled WGS sequence"/>
</dbReference>
<dbReference type="GO" id="GO:0006260">
    <property type="term" value="P:DNA replication"/>
    <property type="evidence" value="ECO:0007669"/>
    <property type="project" value="InterPro"/>
</dbReference>
<name>A0A0P6X7F3_9CHLR</name>
<gene>
    <name evidence="1" type="ORF">ADN00_18775</name>
</gene>
<protein>
    <submittedName>
        <fullName evidence="1">Uncharacterized protein</fullName>
    </submittedName>
</protein>
<accession>A0A0P6X7F3</accession>
<dbReference type="GO" id="GO:0003677">
    <property type="term" value="F:DNA binding"/>
    <property type="evidence" value="ECO:0007669"/>
    <property type="project" value="InterPro"/>
</dbReference>
<evidence type="ECO:0000313" key="2">
    <source>
        <dbReference type="Proteomes" id="UP000050417"/>
    </source>
</evidence>
<dbReference type="STRING" id="1134406.ADN00_18775"/>
<dbReference type="InterPro" id="IPR036977">
    <property type="entry name" value="DNA_primase_Znf_CHC2"/>
</dbReference>
<proteinExistence type="predicted"/>
<dbReference type="GO" id="GO:0008270">
    <property type="term" value="F:zinc ion binding"/>
    <property type="evidence" value="ECO:0007669"/>
    <property type="project" value="InterPro"/>
</dbReference>
<keyword evidence="2" id="KW-1185">Reference proteome</keyword>
<evidence type="ECO:0000313" key="1">
    <source>
        <dbReference type="EMBL" id="KPL70089.1"/>
    </source>
</evidence>
<dbReference type="AlphaFoldDB" id="A0A0P6X7F3"/>
<comment type="caution">
    <text evidence="1">The sequence shown here is derived from an EMBL/GenBank/DDBJ whole genome shotgun (WGS) entry which is preliminary data.</text>
</comment>
<sequence>MNPKEEIRKETENEVVFQLAKQINARRYLSDVFVTNCPFCKEENNWLIFNARGYHCMSCKADGEIEELIERYQKHNLNKHF</sequence>
<dbReference type="EMBL" id="LGCL01000045">
    <property type="protein sequence ID" value="KPL70089.1"/>
    <property type="molecule type" value="Genomic_DNA"/>
</dbReference>
<dbReference type="OrthoDB" id="9803773at2"/>
<dbReference type="Gene3D" id="3.90.580.10">
    <property type="entry name" value="Zinc finger, CHC2-type domain"/>
    <property type="match status" value="1"/>
</dbReference>
<dbReference type="RefSeq" id="WP_075064573.1">
    <property type="nucleotide sequence ID" value="NZ_LGCL01000045.1"/>
</dbReference>
<dbReference type="SUPFAM" id="SSF57783">
    <property type="entry name" value="Zinc beta-ribbon"/>
    <property type="match status" value="1"/>
</dbReference>